<sequence length="334" mass="37999">MYPPTPWNARESDVIRIQRCNAALRLFRFTRRKNKPTQSIMKLLVSIRSSIIFVNIFASRLIQHFWYRRSSSLSWALPSAQPSRSPPRLWPTHRSCWKPRSPWPLPRRRRKSRREDCSATTRGCSDIVFIVPSTTAAATYRTDTVFTVDSTAMVCPSSPTATTAGTGDHLSITLNTILPLQVSTTRWRVLLSGSRERKAWSTTRTVAFSLCTNCCYTPILNVASNVSYIIVLPTKEANYRVLDQLEPRARKKKQGGRRGRDEKQKTKGTDRILYYTCIHLLGETTQYGRMTCTPTNDSIRKCRESGGGTADATCISRYFGHVFLHRESLLVTTP</sequence>
<evidence type="ECO:0000313" key="1">
    <source>
        <dbReference type="EMBL" id="KAL3404860.1"/>
    </source>
</evidence>
<keyword evidence="2" id="KW-1185">Reference proteome</keyword>
<organism evidence="1 2">
    <name type="scientific">Trichogramma kaykai</name>
    <dbReference type="NCBI Taxonomy" id="54128"/>
    <lineage>
        <taxon>Eukaryota</taxon>
        <taxon>Metazoa</taxon>
        <taxon>Ecdysozoa</taxon>
        <taxon>Arthropoda</taxon>
        <taxon>Hexapoda</taxon>
        <taxon>Insecta</taxon>
        <taxon>Pterygota</taxon>
        <taxon>Neoptera</taxon>
        <taxon>Endopterygota</taxon>
        <taxon>Hymenoptera</taxon>
        <taxon>Apocrita</taxon>
        <taxon>Proctotrupomorpha</taxon>
        <taxon>Chalcidoidea</taxon>
        <taxon>Trichogrammatidae</taxon>
        <taxon>Trichogramma</taxon>
    </lineage>
</organism>
<dbReference type="EMBL" id="JBJJXI010000022">
    <property type="protein sequence ID" value="KAL3404860.1"/>
    <property type="molecule type" value="Genomic_DNA"/>
</dbReference>
<name>A0ABD2XI73_9HYME</name>
<reference evidence="1 2" key="1">
    <citation type="journal article" date="2024" name="bioRxiv">
        <title>A reference genome for Trichogramma kaykai: A tiny desert-dwelling parasitoid wasp with competing sex-ratio distorters.</title>
        <authorList>
            <person name="Culotta J."/>
            <person name="Lindsey A.R."/>
        </authorList>
    </citation>
    <scope>NUCLEOTIDE SEQUENCE [LARGE SCALE GENOMIC DNA]</scope>
    <source>
        <strain evidence="1 2">KSX58</strain>
    </source>
</reference>
<dbReference type="Proteomes" id="UP001627154">
    <property type="component" value="Unassembled WGS sequence"/>
</dbReference>
<gene>
    <name evidence="1" type="ORF">TKK_002520</name>
</gene>
<dbReference type="AlphaFoldDB" id="A0ABD2XI73"/>
<comment type="caution">
    <text evidence="1">The sequence shown here is derived from an EMBL/GenBank/DDBJ whole genome shotgun (WGS) entry which is preliminary data.</text>
</comment>
<accession>A0ABD2XI73</accession>
<protein>
    <submittedName>
        <fullName evidence="1">Uncharacterized protein</fullName>
    </submittedName>
</protein>
<evidence type="ECO:0000313" key="2">
    <source>
        <dbReference type="Proteomes" id="UP001627154"/>
    </source>
</evidence>
<proteinExistence type="predicted"/>